<comment type="caution">
    <text evidence="1">The sequence shown here is derived from an EMBL/GenBank/DDBJ whole genome shotgun (WGS) entry which is preliminary data.</text>
</comment>
<evidence type="ECO:0000313" key="1">
    <source>
        <dbReference type="EMBL" id="MFG1705328.1"/>
    </source>
</evidence>
<dbReference type="Proteomes" id="UP001603978">
    <property type="component" value="Unassembled WGS sequence"/>
</dbReference>
<protein>
    <submittedName>
        <fullName evidence="1">Uncharacterized protein</fullName>
    </submittedName>
</protein>
<proteinExistence type="predicted"/>
<organism evidence="1 2">
    <name type="scientific">Nonomuraea marmarensis</name>
    <dbReference type="NCBI Taxonomy" id="3351344"/>
    <lineage>
        <taxon>Bacteria</taxon>
        <taxon>Bacillati</taxon>
        <taxon>Actinomycetota</taxon>
        <taxon>Actinomycetes</taxon>
        <taxon>Streptosporangiales</taxon>
        <taxon>Streptosporangiaceae</taxon>
        <taxon>Nonomuraea</taxon>
    </lineage>
</organism>
<dbReference type="EMBL" id="JBICRM010000010">
    <property type="protein sequence ID" value="MFG1705328.1"/>
    <property type="molecule type" value="Genomic_DNA"/>
</dbReference>
<accession>A0ABW7AE47</accession>
<gene>
    <name evidence="1" type="ORF">ACFLIM_19240</name>
</gene>
<sequence length="66" mass="7384">MGERRPGKMAVLWPAHPLLPTALAESVWRERSRKRVVDWRHDSGELGPPRCGMSWVCVCWAGPGCG</sequence>
<name>A0ABW7AE47_9ACTN</name>
<reference evidence="1 2" key="1">
    <citation type="submission" date="2024-10" db="EMBL/GenBank/DDBJ databases">
        <authorList>
            <person name="Topkara A.R."/>
            <person name="Saygin H."/>
        </authorList>
    </citation>
    <scope>NUCLEOTIDE SEQUENCE [LARGE SCALE GENOMIC DNA]</scope>
    <source>
        <strain evidence="1 2">M3C6</strain>
    </source>
</reference>
<dbReference type="RefSeq" id="WP_393167242.1">
    <property type="nucleotide sequence ID" value="NZ_JBICRM010000010.1"/>
</dbReference>
<keyword evidence="2" id="KW-1185">Reference proteome</keyword>
<evidence type="ECO:0000313" key="2">
    <source>
        <dbReference type="Proteomes" id="UP001603978"/>
    </source>
</evidence>